<keyword evidence="3" id="KW-1185">Reference proteome</keyword>
<proteinExistence type="predicted"/>
<evidence type="ECO:0000313" key="2">
    <source>
        <dbReference type="EMBL" id="CUI17311.1"/>
    </source>
</evidence>
<dbReference type="InParanoid" id="A0A0U5JG04"/>
<organism evidence="2 3">
    <name type="scientific">Candidatus Protochlamydia naegleriophila</name>
    <dbReference type="NCBI Taxonomy" id="389348"/>
    <lineage>
        <taxon>Bacteria</taxon>
        <taxon>Pseudomonadati</taxon>
        <taxon>Chlamydiota</taxon>
        <taxon>Chlamydiia</taxon>
        <taxon>Parachlamydiales</taxon>
        <taxon>Parachlamydiaceae</taxon>
        <taxon>Candidatus Protochlamydia</taxon>
    </lineage>
</organism>
<feature type="compositionally biased region" description="Low complexity" evidence="1">
    <location>
        <begin position="56"/>
        <end position="73"/>
    </location>
</feature>
<feature type="compositionally biased region" description="Polar residues" evidence="1">
    <location>
        <begin position="42"/>
        <end position="55"/>
    </location>
</feature>
<evidence type="ECO:0000256" key="1">
    <source>
        <dbReference type="SAM" id="MobiDB-lite"/>
    </source>
</evidence>
<dbReference type="KEGG" id="pnl:PNK_1702"/>
<accession>A0A0U5JG04</accession>
<reference evidence="3" key="1">
    <citation type="submission" date="2015-09" db="EMBL/GenBank/DDBJ databases">
        <authorList>
            <person name="Bertelli C."/>
        </authorList>
    </citation>
    <scope>NUCLEOTIDE SEQUENCE [LARGE SCALE GENOMIC DNA]</scope>
    <source>
        <strain evidence="3">KNic</strain>
    </source>
</reference>
<sequence>MQLDCSHSGSEEYVQLNFEDLALSEEESKLSSPKKSSKASSIHLQVTQIQKQALASPNHSSSNGYSPNSKSGHNLLPLLKLSALSAPQLSTNDHTSPTSPRPFHLPLREDLIPSKRKVATRLNSSKTNKTSLEAQPSFYAPKPSSINSPHSEPSSTRDRSIQSNKKLFLKQSEEVLASFEALYQTINAWRRKEIGFDPETSLVETVRISEIFIQTLKSKCREQWLIVVDKVNALFDEQPFSPTLSSRSSDELTSRPRSVSLPMFGEYLHDPYSISLQESLKQDGISLSKQSAIRSAIHPLLSACLIDLSKPLTDKPNMKQMLKILDLSKPDSDFIVLVKYRQSLVQLVAILSHPSHDIATHVPKGQQQLVATFLGSLRQSKEVKLANGEKESLMTEYRQDSIQLLYKSIEALDKAIQTHFYSFVESMQGLHPQLCHQAYDILFKRPDRHFEANLIRAIEGKYLHLIKKKKSILLTPAYLKETGDQRSAIQRQNALLLRKKLRSLLRFFSRHLTPDVDVKTGYQNWFTGTLSSQMPLTKERVMKEFAAQYAALHQEWGEKMAPELEPEAFDTLLNQFPMYKIGIVLGLFNQEFLKGITGKIIELHKHLTNNHSSCPIKSSTLEDHLSKKIRIEFKEHCLFFMAKRIGNLELDPGCRLTTISRFQAPIDHLACLSISYELVVDLPDHPLIPEAAQQLEEILMIAQTMGLTIKMPSHAILSQS</sequence>
<feature type="compositionally biased region" description="Low complexity" evidence="1">
    <location>
        <begin position="30"/>
        <end position="41"/>
    </location>
</feature>
<feature type="compositionally biased region" description="Polar residues" evidence="1">
    <location>
        <begin position="121"/>
        <end position="134"/>
    </location>
</feature>
<gene>
    <name evidence="2" type="ORF">PNK_1702</name>
</gene>
<name>A0A0U5JG04_9BACT</name>
<feature type="region of interest" description="Disordered" evidence="1">
    <location>
        <begin position="88"/>
        <end position="162"/>
    </location>
</feature>
<dbReference type="AlphaFoldDB" id="A0A0U5JG04"/>
<dbReference type="PATRIC" id="fig|389348.3.peg.1914"/>
<feature type="region of interest" description="Disordered" evidence="1">
    <location>
        <begin position="24"/>
        <end position="73"/>
    </location>
</feature>
<dbReference type="Proteomes" id="UP000069902">
    <property type="component" value="Chromosome cPNK"/>
</dbReference>
<protein>
    <submittedName>
        <fullName evidence="2">Uncharacterized protein</fullName>
    </submittedName>
</protein>
<dbReference type="EMBL" id="LN879502">
    <property type="protein sequence ID" value="CUI17311.1"/>
    <property type="molecule type" value="Genomic_DNA"/>
</dbReference>
<evidence type="ECO:0000313" key="3">
    <source>
        <dbReference type="Proteomes" id="UP000069902"/>
    </source>
</evidence>
<dbReference type="RefSeq" id="WP_059061475.1">
    <property type="nucleotide sequence ID" value="NZ_LN879502.1"/>
</dbReference>
<feature type="compositionally biased region" description="Low complexity" evidence="1">
    <location>
        <begin position="143"/>
        <end position="154"/>
    </location>
</feature>